<accession>A0A8S5LBT2</accession>
<sequence length="465" mass="51742">MAVNAKHPEYSKNLTKWQLMRDALAGEVAKEKYVPKLSDQEADEYKAYVGRAEFYNATARTQVALTGLLFAKPPKVELPEALKTIGENISLDDDTLEALAKNIADECLSVGRCGVLVDLPSVEKSDYSKLEAERLNLRAYATLYKAENIINWRTTKINGSNVTSLVVLAETYTEPTNDEFVDKIKTRYRVLDLHDGYYRQRVFSETKAGNFEVVSEIYPSANGQKLEYLPFTFFNVNDLKTSVEKPPLLDLAKVNISHFRSEVDLEHGTHFTALPTPYVTGYQGESSEKLKIGSTAVWVINDPSAKVGFLEFSGAGLSTLENRIAVKEKRMSILGARLLLDEKKTAEATETLQMRKSGENAVLTNVASTISEGIASFLKDVAFFENIASENLIYEINTDYNLTMIEPQLLAQIIAGIQSGDIPNEVLYDALLKGELMPKTIQSYEDYQAKLEQAAPQVTPSDEAI</sequence>
<evidence type="ECO:0000313" key="2">
    <source>
        <dbReference type="EMBL" id="DAD67369.1"/>
    </source>
</evidence>
<protein>
    <submittedName>
        <fullName evidence="2">Portal</fullName>
    </submittedName>
</protein>
<evidence type="ECO:0000259" key="1">
    <source>
        <dbReference type="Pfam" id="PF13264"/>
    </source>
</evidence>
<dbReference type="EMBL" id="BK014676">
    <property type="protein sequence ID" value="DAD67369.1"/>
    <property type="molecule type" value="Genomic_DNA"/>
</dbReference>
<name>A0A8S5LBT2_9CAUD</name>
<organism evidence="2">
    <name type="scientific">Siphoviridae sp. ctt5z12</name>
    <dbReference type="NCBI Taxonomy" id="2823604"/>
    <lineage>
        <taxon>Viruses</taxon>
        <taxon>Duplodnaviria</taxon>
        <taxon>Heunggongvirae</taxon>
        <taxon>Uroviricota</taxon>
        <taxon>Caudoviricetes</taxon>
    </lineage>
</organism>
<reference evidence="2" key="1">
    <citation type="journal article" date="2021" name="Proc. Natl. Acad. Sci. U.S.A.">
        <title>A Catalog of Tens of Thousands of Viruses from Human Metagenomes Reveals Hidden Associations with Chronic Diseases.</title>
        <authorList>
            <person name="Tisza M.J."/>
            <person name="Buck C.B."/>
        </authorList>
    </citation>
    <scope>NUCLEOTIDE SEQUENCE</scope>
    <source>
        <strain evidence="2">Ctt5z12</strain>
    </source>
</reference>
<feature type="domain" description="DUF4055" evidence="1">
    <location>
        <begin position="247"/>
        <end position="379"/>
    </location>
</feature>
<dbReference type="InterPro" id="IPR025129">
    <property type="entry name" value="DUF4055"/>
</dbReference>
<dbReference type="Pfam" id="PF13264">
    <property type="entry name" value="DUF4055"/>
    <property type="match status" value="1"/>
</dbReference>
<proteinExistence type="predicted"/>